<dbReference type="EMBL" id="GBXM01103511">
    <property type="protein sequence ID" value="JAH05066.1"/>
    <property type="molecule type" value="Transcribed_RNA"/>
</dbReference>
<protein>
    <submittedName>
        <fullName evidence="1">Uncharacterized protein</fullName>
    </submittedName>
</protein>
<accession>A0A0E9PK94</accession>
<evidence type="ECO:0000313" key="1">
    <source>
        <dbReference type="EMBL" id="JAH05066.1"/>
    </source>
</evidence>
<reference evidence="1" key="2">
    <citation type="journal article" date="2015" name="Fish Shellfish Immunol.">
        <title>Early steps in the European eel (Anguilla anguilla)-Vibrio vulnificus interaction in the gills: Role of the RtxA13 toxin.</title>
        <authorList>
            <person name="Callol A."/>
            <person name="Pajuelo D."/>
            <person name="Ebbesson L."/>
            <person name="Teles M."/>
            <person name="MacKenzie S."/>
            <person name="Amaro C."/>
        </authorList>
    </citation>
    <scope>NUCLEOTIDE SEQUENCE</scope>
</reference>
<sequence>MKRKVRRCVSWRNRCQAGVTVLMKEKGRRAKY</sequence>
<dbReference type="AlphaFoldDB" id="A0A0E9PK94"/>
<reference evidence="1" key="1">
    <citation type="submission" date="2014-11" db="EMBL/GenBank/DDBJ databases">
        <authorList>
            <person name="Amaro Gonzalez C."/>
        </authorList>
    </citation>
    <scope>NUCLEOTIDE SEQUENCE</scope>
</reference>
<organism evidence="1">
    <name type="scientific">Anguilla anguilla</name>
    <name type="common">European freshwater eel</name>
    <name type="synonym">Muraena anguilla</name>
    <dbReference type="NCBI Taxonomy" id="7936"/>
    <lineage>
        <taxon>Eukaryota</taxon>
        <taxon>Metazoa</taxon>
        <taxon>Chordata</taxon>
        <taxon>Craniata</taxon>
        <taxon>Vertebrata</taxon>
        <taxon>Euteleostomi</taxon>
        <taxon>Actinopterygii</taxon>
        <taxon>Neopterygii</taxon>
        <taxon>Teleostei</taxon>
        <taxon>Anguilliformes</taxon>
        <taxon>Anguillidae</taxon>
        <taxon>Anguilla</taxon>
    </lineage>
</organism>
<name>A0A0E9PK94_ANGAN</name>
<proteinExistence type="predicted"/>